<dbReference type="EMBL" id="KQ115043">
    <property type="protein sequence ID" value="KMS65081.1"/>
    <property type="molecule type" value="Genomic_DNA"/>
</dbReference>
<dbReference type="Gramene" id="KMS65081">
    <property type="protein sequence ID" value="KMS65081"/>
    <property type="gene ID" value="BVRB_039640"/>
</dbReference>
<accession>A0A0J7YNC7</accession>
<feature type="compositionally biased region" description="Polar residues" evidence="1">
    <location>
        <begin position="169"/>
        <end position="181"/>
    </location>
</feature>
<dbReference type="AlphaFoldDB" id="A0A0J7YNC7"/>
<keyword evidence="3" id="KW-1185">Reference proteome</keyword>
<feature type="region of interest" description="Disordered" evidence="1">
    <location>
        <begin position="29"/>
        <end position="107"/>
    </location>
</feature>
<protein>
    <submittedName>
        <fullName evidence="2">Uncharacterized protein</fullName>
    </submittedName>
</protein>
<name>A0A0J7YNC7_BETVV</name>
<reference evidence="2 3" key="1">
    <citation type="journal article" date="2014" name="Nature">
        <title>The genome of the recently domesticated crop plant sugar beet (Beta vulgaris).</title>
        <authorList>
            <person name="Dohm J.C."/>
            <person name="Minoche A.E."/>
            <person name="Holtgrawe D."/>
            <person name="Capella-Gutierrez S."/>
            <person name="Zakrzewski F."/>
            <person name="Tafer H."/>
            <person name="Rupp O."/>
            <person name="Sorensen T.R."/>
            <person name="Stracke R."/>
            <person name="Reinhardt R."/>
            <person name="Goesmann A."/>
            <person name="Kraft T."/>
            <person name="Schulz B."/>
            <person name="Stadler P.F."/>
            <person name="Schmidt T."/>
            <person name="Gabaldon T."/>
            <person name="Lehrach H."/>
            <person name="Weisshaar B."/>
            <person name="Himmelbauer H."/>
        </authorList>
    </citation>
    <scope>NUCLEOTIDE SEQUENCE [LARGE SCALE GENOMIC DNA]</scope>
    <source>
        <tissue evidence="2">Taproot</tissue>
    </source>
</reference>
<evidence type="ECO:0000256" key="1">
    <source>
        <dbReference type="SAM" id="MobiDB-lite"/>
    </source>
</evidence>
<feature type="non-terminal residue" evidence="2">
    <location>
        <position position="1"/>
    </location>
</feature>
<feature type="region of interest" description="Disordered" evidence="1">
    <location>
        <begin position="169"/>
        <end position="193"/>
    </location>
</feature>
<evidence type="ECO:0000313" key="3">
    <source>
        <dbReference type="Proteomes" id="UP000035740"/>
    </source>
</evidence>
<organism evidence="2 3">
    <name type="scientific">Beta vulgaris subsp. vulgaris</name>
    <name type="common">Beet</name>
    <dbReference type="NCBI Taxonomy" id="3555"/>
    <lineage>
        <taxon>Eukaryota</taxon>
        <taxon>Viridiplantae</taxon>
        <taxon>Streptophyta</taxon>
        <taxon>Embryophyta</taxon>
        <taxon>Tracheophyta</taxon>
        <taxon>Spermatophyta</taxon>
        <taxon>Magnoliopsida</taxon>
        <taxon>eudicotyledons</taxon>
        <taxon>Gunneridae</taxon>
        <taxon>Pentapetalae</taxon>
        <taxon>Caryophyllales</taxon>
        <taxon>Chenopodiaceae</taxon>
        <taxon>Betoideae</taxon>
        <taxon>Beta</taxon>
    </lineage>
</organism>
<sequence length="193" mass="21506">TDRDWYLGVSAETIASEYPQETHEVVAIEVTGVPDWNAKRPQQQQQPPQQAWQQQQQQQGWKQPPPPQQQQQQPPPQHQQQTQSGFAQPPPPEPAPADVTETLHDKIDQLMKATTHTALESQQAGEALKEVQTNVLQKIQSSTNSIVQQIRRVDSSLAQHVSSTASQLQSLAKTIESTKASVDSGRVDTERRA</sequence>
<gene>
    <name evidence="2" type="ORF">BVRB_039640</name>
</gene>
<feature type="compositionally biased region" description="Low complexity" evidence="1">
    <location>
        <begin position="41"/>
        <end position="62"/>
    </location>
</feature>
<feature type="compositionally biased region" description="Pro residues" evidence="1">
    <location>
        <begin position="63"/>
        <end position="77"/>
    </location>
</feature>
<dbReference type="Proteomes" id="UP000035740">
    <property type="component" value="Unassembled WGS sequence"/>
</dbReference>
<feature type="non-terminal residue" evidence="2">
    <location>
        <position position="193"/>
    </location>
</feature>
<dbReference type="SUPFAM" id="SSF81995">
    <property type="entry name" value="beta-sandwich domain of Sec23/24"/>
    <property type="match status" value="1"/>
</dbReference>
<proteinExistence type="predicted"/>
<evidence type="ECO:0000313" key="2">
    <source>
        <dbReference type="EMBL" id="KMS65081.1"/>
    </source>
</evidence>